<comment type="caution">
    <text evidence="2">The sequence shown here is derived from an EMBL/GenBank/DDBJ whole genome shotgun (WGS) entry which is preliminary data.</text>
</comment>
<sequence length="67" mass="7443">MRDWTSVRKCGDSRALPHVIPEKAGIQRRYRPLHCHWISAEALSASPSPPAPLPRAGEGSGMQLRRV</sequence>
<name>A0ABP9R4E6_9RHOO</name>
<accession>A0ABP9R4E6</accession>
<keyword evidence="3" id="KW-1185">Reference proteome</keyword>
<gene>
    <name evidence="2" type="ORF">GCM10025770_36600</name>
</gene>
<proteinExistence type="predicted"/>
<protein>
    <submittedName>
        <fullName evidence="2">Uncharacterized protein</fullName>
    </submittedName>
</protein>
<evidence type="ECO:0000313" key="2">
    <source>
        <dbReference type="EMBL" id="GAA5171645.1"/>
    </source>
</evidence>
<feature type="region of interest" description="Disordered" evidence="1">
    <location>
        <begin position="43"/>
        <end position="67"/>
    </location>
</feature>
<dbReference type="Proteomes" id="UP001500547">
    <property type="component" value="Unassembled WGS sequence"/>
</dbReference>
<reference evidence="3" key="1">
    <citation type="journal article" date="2019" name="Int. J. Syst. Evol. Microbiol.">
        <title>The Global Catalogue of Microorganisms (GCM) 10K type strain sequencing project: providing services to taxonomists for standard genome sequencing and annotation.</title>
        <authorList>
            <consortium name="The Broad Institute Genomics Platform"/>
            <consortium name="The Broad Institute Genome Sequencing Center for Infectious Disease"/>
            <person name="Wu L."/>
            <person name="Ma J."/>
        </authorList>
    </citation>
    <scope>NUCLEOTIDE SEQUENCE [LARGE SCALE GENOMIC DNA]</scope>
    <source>
        <strain evidence="3">JCM 18715</strain>
    </source>
</reference>
<evidence type="ECO:0000256" key="1">
    <source>
        <dbReference type="SAM" id="MobiDB-lite"/>
    </source>
</evidence>
<organism evidence="2 3">
    <name type="scientific">Viridibacterium curvum</name>
    <dbReference type="NCBI Taxonomy" id="1101404"/>
    <lineage>
        <taxon>Bacteria</taxon>
        <taxon>Pseudomonadati</taxon>
        <taxon>Pseudomonadota</taxon>
        <taxon>Betaproteobacteria</taxon>
        <taxon>Rhodocyclales</taxon>
        <taxon>Rhodocyclaceae</taxon>
        <taxon>Viridibacterium</taxon>
    </lineage>
</organism>
<dbReference type="EMBL" id="BAABLD010000017">
    <property type="protein sequence ID" value="GAA5171645.1"/>
    <property type="molecule type" value="Genomic_DNA"/>
</dbReference>
<evidence type="ECO:0000313" key="3">
    <source>
        <dbReference type="Proteomes" id="UP001500547"/>
    </source>
</evidence>